<evidence type="ECO:0000256" key="1">
    <source>
        <dbReference type="SAM" id="MobiDB-lite"/>
    </source>
</evidence>
<feature type="signal peptide" evidence="2">
    <location>
        <begin position="1"/>
        <end position="24"/>
    </location>
</feature>
<sequence length="258" mass="28832">MRHRRFLHTLSFCLAAAFMGKACAVELTETVECELADGSAFILQAQHDWAFPNELTRRRANRADQQDFKVYYRARGTGNLAYTGASLAYLNLQQRPNLEVLCSRLGHHLGQPGTGLSLRMPGEKRFWVPARTGKDNLDKQEQRRIDALLTQRGLRVMGKNSALAIHQGKLVQELPLYAADAPACAEPDAQQCPVSAVLRMTSSDRGDTWQPASIETAPYFFDTGIALARQTGIAHPSARSLRNYRNRDEQPCQTKCTE</sequence>
<gene>
    <name evidence="3" type="ORF">F2P44_19610</name>
</gene>
<reference evidence="3 4" key="1">
    <citation type="submission" date="2019-10" db="EMBL/GenBank/DDBJ databases">
        <title>Taxonomy of Antarctic Massilia spp.: description of Massilia rubra sp. nov., Massilia aquatica sp. nov., Massilia mucilaginosa sp. nov., Massilia frigida sp. nov. isolated from streams, lakes and regoliths.</title>
        <authorList>
            <person name="Holochova P."/>
            <person name="Sedlacek I."/>
            <person name="Kralova S."/>
            <person name="Maslanova I."/>
            <person name="Busse H.-J."/>
            <person name="Stankova E."/>
            <person name="Vrbovska V."/>
            <person name="Kovarovic V."/>
            <person name="Bartak M."/>
            <person name="Svec P."/>
            <person name="Pantucek R."/>
        </authorList>
    </citation>
    <scope>NUCLEOTIDE SEQUENCE [LARGE SCALE GENOMIC DNA]</scope>
    <source>
        <strain evidence="3 4">CCM 8695</strain>
    </source>
</reference>
<keyword evidence="2" id="KW-0732">Signal</keyword>
<dbReference type="RefSeq" id="WP_167088797.1">
    <property type="nucleotide sequence ID" value="NZ_WHJG01000022.1"/>
</dbReference>
<comment type="caution">
    <text evidence="3">The sequence shown here is derived from an EMBL/GenBank/DDBJ whole genome shotgun (WGS) entry which is preliminary data.</text>
</comment>
<proteinExistence type="predicted"/>
<organism evidence="3 4">
    <name type="scientific">Massilia frigida</name>
    <dbReference type="NCBI Taxonomy" id="2609281"/>
    <lineage>
        <taxon>Bacteria</taxon>
        <taxon>Pseudomonadati</taxon>
        <taxon>Pseudomonadota</taxon>
        <taxon>Betaproteobacteria</taxon>
        <taxon>Burkholderiales</taxon>
        <taxon>Oxalobacteraceae</taxon>
        <taxon>Telluria group</taxon>
        <taxon>Massilia</taxon>
    </lineage>
</organism>
<dbReference type="EMBL" id="WHJG01000022">
    <property type="protein sequence ID" value="NHZ81466.1"/>
    <property type="molecule type" value="Genomic_DNA"/>
</dbReference>
<evidence type="ECO:0000313" key="4">
    <source>
        <dbReference type="Proteomes" id="UP000621455"/>
    </source>
</evidence>
<feature type="region of interest" description="Disordered" evidence="1">
    <location>
        <begin position="238"/>
        <end position="258"/>
    </location>
</feature>
<dbReference type="Proteomes" id="UP000621455">
    <property type="component" value="Unassembled WGS sequence"/>
</dbReference>
<evidence type="ECO:0000256" key="2">
    <source>
        <dbReference type="SAM" id="SignalP"/>
    </source>
</evidence>
<accession>A0ABX0N7T4</accession>
<protein>
    <submittedName>
        <fullName evidence="3">Uncharacterized protein</fullName>
    </submittedName>
</protein>
<keyword evidence="4" id="KW-1185">Reference proteome</keyword>
<feature type="chain" id="PRO_5046678386" evidence="2">
    <location>
        <begin position="25"/>
        <end position="258"/>
    </location>
</feature>
<evidence type="ECO:0000313" key="3">
    <source>
        <dbReference type="EMBL" id="NHZ81466.1"/>
    </source>
</evidence>
<name>A0ABX0N7T4_9BURK</name>